<dbReference type="CDD" id="cd03014">
    <property type="entry name" value="PRX_Atyp2cys"/>
    <property type="match status" value="1"/>
</dbReference>
<dbReference type="GO" id="GO:0004601">
    <property type="term" value="F:peroxidase activity"/>
    <property type="evidence" value="ECO:0007669"/>
    <property type="project" value="UniProtKB-KW"/>
</dbReference>
<evidence type="ECO:0000313" key="9">
    <source>
        <dbReference type="Proteomes" id="UP001597476"/>
    </source>
</evidence>
<dbReference type="PROSITE" id="PS01265">
    <property type="entry name" value="TPX"/>
    <property type="match status" value="1"/>
</dbReference>
<evidence type="ECO:0000313" key="8">
    <source>
        <dbReference type="EMBL" id="MFD2726375.1"/>
    </source>
</evidence>
<keyword evidence="4 6" id="KW-1015">Disulfide bond</keyword>
<evidence type="ECO:0000256" key="5">
    <source>
        <dbReference type="ARBA" id="ARBA00023284"/>
    </source>
</evidence>
<feature type="domain" description="Thioredoxin" evidence="7">
    <location>
        <begin position="18"/>
        <end position="168"/>
    </location>
</feature>
<dbReference type="InterPro" id="IPR013766">
    <property type="entry name" value="Thioredoxin_domain"/>
</dbReference>
<comment type="caution">
    <text evidence="8">The sequence shown here is derived from an EMBL/GenBank/DDBJ whole genome shotgun (WGS) entry which is preliminary data.</text>
</comment>
<dbReference type="InterPro" id="IPR036249">
    <property type="entry name" value="Thioredoxin-like_sf"/>
</dbReference>
<sequence length="168" mass="17972">MANITLGGTPVETSGSLPKVGTQIKDFLLVATDMSTKSLADFKGKKLVLNIFPSVNTSVCATSVRQFNTEASELDNTVVLCISRDLPFAQKQFCAAEGLDNVVMLSDFKTGQFGKDYGVMFTNGAFDALLSRSVVVADASGKVLYSEQVPETGEEPNYKAALEALLDE</sequence>
<dbReference type="PANTHER" id="PTHR43110">
    <property type="entry name" value="THIOL PEROXIDASE"/>
    <property type="match status" value="1"/>
</dbReference>
<name>A0ABW5TCI4_9FLAO</name>
<dbReference type="InterPro" id="IPR018219">
    <property type="entry name" value="Tpx_CS"/>
</dbReference>
<dbReference type="EC" id="1.11.1.24" evidence="6"/>
<dbReference type="Proteomes" id="UP001597476">
    <property type="component" value="Unassembled WGS sequence"/>
</dbReference>
<dbReference type="Pfam" id="PF08534">
    <property type="entry name" value="Redoxin"/>
    <property type="match status" value="1"/>
</dbReference>
<dbReference type="InterPro" id="IPR002065">
    <property type="entry name" value="TPX"/>
</dbReference>
<comment type="similarity">
    <text evidence="6">Belongs to the peroxiredoxin family. Tpx subfamily.</text>
</comment>
<dbReference type="PROSITE" id="PS51352">
    <property type="entry name" value="THIOREDOXIN_2"/>
    <property type="match status" value="1"/>
</dbReference>
<accession>A0ABW5TCI4</accession>
<evidence type="ECO:0000256" key="6">
    <source>
        <dbReference type="HAMAP-Rule" id="MF_00269"/>
    </source>
</evidence>
<evidence type="ECO:0000256" key="4">
    <source>
        <dbReference type="ARBA" id="ARBA00023157"/>
    </source>
</evidence>
<comment type="miscellaneous">
    <text evidence="6">The active site is a conserved redox-active cysteine residue, the peroxidatic cysteine (C(P)), which makes the nucleophilic attack on the peroxide substrate. The peroxide oxidizes the C(P)-SH to cysteine sulfenic acid (C(P)-SOH), which then reacts with another cysteine residue, the resolving cysteine (C(R)), to form a disulfide bridge. The disulfide is subsequently reduced by an appropriate electron donor to complete the catalytic cycle. In this atypical 2-Cys peroxiredoxin, C(R) is present in the same subunit to form an intramolecular disulfide. The disulfide is subsequently reduced by thioredoxin.</text>
</comment>
<dbReference type="NCBIfam" id="NF001808">
    <property type="entry name" value="PRK00522.1"/>
    <property type="match status" value="1"/>
</dbReference>
<comment type="function">
    <text evidence="6">Thiol-specific peroxidase that catalyzes the reduction of hydrogen peroxide and organic hydroperoxides to water and alcohols, respectively. Plays a role in cell protection against oxidative stress by detoxifying peroxides.</text>
</comment>
<proteinExistence type="inferred from homology"/>
<feature type="disulfide bond" description="Redox-active" evidence="6">
    <location>
        <begin position="60"/>
        <end position="94"/>
    </location>
</feature>
<comment type="catalytic activity">
    <reaction evidence="6">
        <text>a hydroperoxide + [thioredoxin]-dithiol = an alcohol + [thioredoxin]-disulfide + H2O</text>
        <dbReference type="Rhea" id="RHEA:62620"/>
        <dbReference type="Rhea" id="RHEA-COMP:10698"/>
        <dbReference type="Rhea" id="RHEA-COMP:10700"/>
        <dbReference type="ChEBI" id="CHEBI:15377"/>
        <dbReference type="ChEBI" id="CHEBI:29950"/>
        <dbReference type="ChEBI" id="CHEBI:30879"/>
        <dbReference type="ChEBI" id="CHEBI:35924"/>
        <dbReference type="ChEBI" id="CHEBI:50058"/>
        <dbReference type="EC" id="1.11.1.24"/>
    </reaction>
</comment>
<evidence type="ECO:0000256" key="2">
    <source>
        <dbReference type="ARBA" id="ARBA00022862"/>
    </source>
</evidence>
<reference evidence="9" key="1">
    <citation type="journal article" date="2019" name="Int. J. Syst. Evol. Microbiol.">
        <title>The Global Catalogue of Microorganisms (GCM) 10K type strain sequencing project: providing services to taxonomists for standard genome sequencing and annotation.</title>
        <authorList>
            <consortium name="The Broad Institute Genomics Platform"/>
            <consortium name="The Broad Institute Genome Sequencing Center for Infectious Disease"/>
            <person name="Wu L."/>
            <person name="Ma J."/>
        </authorList>
    </citation>
    <scope>NUCLEOTIDE SEQUENCE [LARGE SCALE GENOMIC DNA]</scope>
    <source>
        <strain evidence="9">KCTC 42398</strain>
    </source>
</reference>
<keyword evidence="1 6" id="KW-0575">Peroxidase</keyword>
<dbReference type="InterPro" id="IPR050455">
    <property type="entry name" value="Tpx_Peroxidase_subfamily"/>
</dbReference>
<dbReference type="PANTHER" id="PTHR43110:SF1">
    <property type="entry name" value="THIOL PEROXIDASE"/>
    <property type="match status" value="1"/>
</dbReference>
<keyword evidence="2 6" id="KW-0049">Antioxidant</keyword>
<dbReference type="SUPFAM" id="SSF52833">
    <property type="entry name" value="Thioredoxin-like"/>
    <property type="match status" value="1"/>
</dbReference>
<evidence type="ECO:0000256" key="3">
    <source>
        <dbReference type="ARBA" id="ARBA00023002"/>
    </source>
</evidence>
<gene>
    <name evidence="6 8" type="primary">tpx</name>
    <name evidence="8" type="ORF">ACFSR8_09125</name>
</gene>
<keyword evidence="5 6" id="KW-0676">Redox-active center</keyword>
<organism evidence="8 9">
    <name type="scientific">Hyunsoonleella rubra</name>
    <dbReference type="NCBI Taxonomy" id="1737062"/>
    <lineage>
        <taxon>Bacteria</taxon>
        <taxon>Pseudomonadati</taxon>
        <taxon>Bacteroidota</taxon>
        <taxon>Flavobacteriia</taxon>
        <taxon>Flavobacteriales</taxon>
        <taxon>Flavobacteriaceae</taxon>
    </lineage>
</organism>
<comment type="subunit">
    <text evidence="6">Homodimer.</text>
</comment>
<dbReference type="HAMAP" id="MF_00269">
    <property type="entry name" value="Tpx"/>
    <property type="match status" value="1"/>
</dbReference>
<evidence type="ECO:0000259" key="7">
    <source>
        <dbReference type="PROSITE" id="PS51352"/>
    </source>
</evidence>
<dbReference type="RefSeq" id="WP_380291253.1">
    <property type="nucleotide sequence ID" value="NZ_JBHULY010000016.1"/>
</dbReference>
<feature type="active site" description="Cysteine sulfenic acid (-SOH) intermediate" evidence="6">
    <location>
        <position position="60"/>
    </location>
</feature>
<keyword evidence="9" id="KW-1185">Reference proteome</keyword>
<dbReference type="InterPro" id="IPR013740">
    <property type="entry name" value="Redoxin"/>
</dbReference>
<evidence type="ECO:0000256" key="1">
    <source>
        <dbReference type="ARBA" id="ARBA00022559"/>
    </source>
</evidence>
<keyword evidence="3 6" id="KW-0560">Oxidoreductase</keyword>
<protein>
    <recommendedName>
        <fullName evidence="6">Thiol peroxidase</fullName>
        <shortName evidence="6">Tpx</shortName>
        <ecNumber evidence="6">1.11.1.24</ecNumber>
    </recommendedName>
    <alternativeName>
        <fullName evidence="6">Peroxiredoxin tpx</fullName>
        <shortName evidence="6">Prx</shortName>
    </alternativeName>
    <alternativeName>
        <fullName evidence="6">Thioredoxin peroxidase</fullName>
    </alternativeName>
    <alternativeName>
        <fullName evidence="6">Thioredoxin-dependent peroxiredoxin</fullName>
    </alternativeName>
</protein>
<dbReference type="Gene3D" id="3.40.30.10">
    <property type="entry name" value="Glutaredoxin"/>
    <property type="match status" value="1"/>
</dbReference>
<dbReference type="EMBL" id="JBHULY010000016">
    <property type="protein sequence ID" value="MFD2726375.1"/>
    <property type="molecule type" value="Genomic_DNA"/>
</dbReference>